<gene>
    <name evidence="2" type="primary">mast4</name>
</gene>
<keyword evidence="2" id="KW-0808">Transferase</keyword>
<dbReference type="Proteomes" id="UP000000437">
    <property type="component" value="Chromosome 5"/>
</dbReference>
<evidence type="ECO:0000313" key="2">
    <source>
        <dbReference type="RefSeq" id="XP_073807559.1"/>
    </source>
</evidence>
<dbReference type="RefSeq" id="XP_073807559.1">
    <property type="nucleotide sequence ID" value="XM_073951458.1"/>
</dbReference>
<protein>
    <submittedName>
        <fullName evidence="2">Microtubule-associated serine/threonine-protein kinase 4 isoform X1</fullName>
    </submittedName>
</protein>
<organism evidence="1 2">
    <name type="scientific">Danio rerio</name>
    <name type="common">Zebrafish</name>
    <name type="synonym">Brachydanio rerio</name>
    <dbReference type="NCBI Taxonomy" id="7955"/>
    <lineage>
        <taxon>Eukaryota</taxon>
        <taxon>Metazoa</taxon>
        <taxon>Chordata</taxon>
        <taxon>Craniata</taxon>
        <taxon>Vertebrata</taxon>
        <taxon>Euteleostomi</taxon>
        <taxon>Actinopterygii</taxon>
        <taxon>Neopterygii</taxon>
        <taxon>Teleostei</taxon>
        <taxon>Ostariophysi</taxon>
        <taxon>Cypriniformes</taxon>
        <taxon>Danionidae</taxon>
        <taxon>Danioninae</taxon>
        <taxon>Danio</taxon>
    </lineage>
</organism>
<reference evidence="2" key="1">
    <citation type="submission" date="2025-08" db="UniProtKB">
        <authorList>
            <consortium name="RefSeq"/>
        </authorList>
    </citation>
    <scope>IDENTIFICATION</scope>
    <source>
        <strain evidence="2">Tuebingen</strain>
        <tissue evidence="2">Fibroblasts and whole tissue</tissue>
    </source>
</reference>
<evidence type="ECO:0000313" key="1">
    <source>
        <dbReference type="Proteomes" id="UP000000437"/>
    </source>
</evidence>
<keyword evidence="1" id="KW-1185">Reference proteome</keyword>
<keyword evidence="2" id="KW-0418">Kinase</keyword>
<accession>A0AC58JM51</accession>
<proteinExistence type="predicted"/>
<name>A0AC58JM51_DANRE</name>
<sequence>MESEQSKTFGGGGEDSSGSDTLSEGETRADHYESELRFEEFTHSSDFVGLDEKMKGTDSDECSAEIKAINQGGHDEGENDGDEDEMPDNILFPPSVSFRKFSNPEVSSLGSSLALKFKRQLSEDGRQHRRGSLGGALTGKYLLPYAQQSWSASSSETTNLVRMRSQTLGKSAPSLTASLKELSLPRRGSLLTPRSLSPTPTSPCSPCSPLHAFHFWSCRTSNRKSLIGSGQSSALPRPHSPLSSHTGTSPQDSPRNFSPSASAHFSFTRRTDGRRWSLASLPSSGYGTNTPSSTVSSSCSSQEKLHQLPFQPTPDELHFLSKHFYTESISGDDHRRVTPMRPRSRSLSPGRSPSCCDHEIIMMNHVYKERFPKATAQMEERIKEIIQSNSPENVLPLADGVLSFAHHQIIELARDCLEKSRLGLITSRYFCELTDKLERLFHESTERSESAEVTFIKELVKKILIVIARPARLLECLEFDPEEFYHLLEAAEGHAKEGQGIKTDIPRYIISQLGLTRDPLEEIAQLTSYDSGIAETPETDESVSSHSLSAALRSRRKPCELDFEMIKLISNGAYGAVYLVRHKETKQRFAMKKINKQNLMLRNQIQQAFVERDILTFAENPFVVSMYCSFETRRHLCMVMEYVEGGDCATLLKNMGPLPVDMARMYFAETVLALEYLHNYGIVHRDLKPDNLLVTSMGHIKLTDFGLSKVGLMNMTTNLYEGHIEKDAREFSDKQVCGTPEYIAPEVILRQGYGKPVDWWAMGIILYEFLVGCVPFFGDTPEELFGQVISDEINWPEGEEAPPADAQELITLLLRQNPMERLGTAGGAYEVKHHQFFHSLDWNSLLRQKAEFIPQLESEDDTSYFDTRSDRYHHLETEEEDDTNDEDFNVELRQFSSSSHRFSKVYSSLDLSRGQLEEKGEQTEKTTDSPLTVDSLSWTPDFTEIPSLSHSSDNESTSLSRCSGLLPKFAISAEVEDGDGSLALEDPSKVTFSIGELPQDEPDPSTPCSTISNSTLSGSFSEHLDQVPSRGDVVESLESSCNASSDTGSFLTAPKLEATDKPCVVSKVPKSVSTSALSLMIPGDVFGVSPLASPISPYSLSSDPSSRDSSPSRDSSLSGVSSRQPIIIHSSGKKFGFTLRAIRVYACDSDVYTVYHMVWNVEDGGPAHKAGLKAGDLITHVNGETVHGLLHTEVVELLLKSGSKVAISTTPFENTSIKTGPARRNSYRSKMVRRTKKPKKEKTQERRRSVFKRFAMQPSPLLHTSRSFSSLNRSLSSGESLPGSPTHSLSPRSPTAAFRPAPDFTQSGGTSSQSSSPSSSAPNSPAGSGHIRPSTLHGLGPKLPGRLRQGRRKSAGSIPLSPLARTPSPTPQPQPTSPQRSPSPLLTHTVGSSKTSQPFPAKMHSPPTIVRHMVRPKSAEPPRSPLLKRVQSEEKLSPSYAGDKKHLCTRKHSLEVTQEESQGEASSKGENVQPCIEESTSCDPPTITRVRPAEQGCLKRPVTRKVGRQESVEELDKEKLKAKVVVKRQDWPERRESMPKQDTVQDVEGPTAEDKEWGVLTRPSVRPQILESGSLDKSTNASLKDVLYKKLNPRVCESIAESVTTGDCASFLSENMRSPSCQAERQMSWSMKEGNKPERLDFKASNMEFVRKRQSFEEREDSLCRISSGVHDSIHFNTTRSKSLQLDSALALEHVKGGMCNIHVTSETLAPKLFSGRGESAVEKLQMISSDVSIRKTSSEYKLEGRLVSSLKPLEGTLDIGLLSGPRVSKTDTCLSKMAGESAVLANEICAKQSIQDKNAEKAKGSQVGAFNHKDNVYLSSKTITKEESNSNKDCTVSLVCNESPHERNKINEGMKLQITKVDSIDTTVKSESKLKTAQEMRAARHSTHFVCGKTPSIREVSNEDQEDDMENIEETSKHTETLSKTNEHDKSLVSLVVISQSNSKFQKNSEANSFKNKSELCEKPSNPSSSPLSADKDNINKNKSTNTSALTNQILPEKYVISSPVATSSPTLAATKIRASDTKDSLDHNPESLQDLKASKTSSTIKSPGKNIESALKDKVNCTSTLAIGLGQAKPEVNIKETSPIKQSQFLDSIVSSFSEPQEALETPLITLQRKSISSTGTSPMKDMTTAESKSQTCSSTNLQLAGLAEEKTNSIQPDQTCAKLSSTFGSTNGQIAHISAQLSKQISDRTDNACVSSCSRDLSGQTQDSQQGLNKKQHAAELNDEQGISRSNLTLKDLKNVPACGDKMASKKDFKCSKTEYIGSAPNQNSLVKAEVSKSSERQEAILRNQVNMNIKSKDTSASPPKTKSSSSSTKDTVHLESPVKTEENIKTKNVHDIDTQKVNKQVMDMPTTQTSPAQSAIKQTQLSGSSILKQTPLSSKNKPRVDSPLVTQSIGKAVEDKGQQPQPTVKDNTVKLKDPRVSVLPAPKSQHQKETRTGASVPVLPVPAVKIHLSSGCPLGNGSGALVELLGPSSKEPVKSKIDYPKSESPKVSITGDSVGMTTTTVYSPDPKHVASESKVADKQISSNRKEQAEKKRKESTQEISSAPKTNRKESSRGMPLAKDSTTFEKDSVRSKQTKDSSRGSACKK</sequence>